<dbReference type="InterPro" id="IPR042174">
    <property type="entry name" value="RecF_2"/>
</dbReference>
<dbReference type="STRING" id="1798371.A2W14_05265"/>
<protein>
    <recommendedName>
        <fullName evidence="3 9">DNA replication and repair protein RecF</fullName>
    </recommendedName>
</protein>
<keyword evidence="8 9" id="KW-0238">DNA-binding</keyword>
<evidence type="ECO:0000256" key="7">
    <source>
        <dbReference type="ARBA" id="ARBA00022840"/>
    </source>
</evidence>
<dbReference type="NCBIfam" id="TIGR00611">
    <property type="entry name" value="recf"/>
    <property type="match status" value="1"/>
</dbReference>
<organism evidence="12 13">
    <name type="scientific">Candidatus Gottesmanbacteria bacterium RBG_16_37_8</name>
    <dbReference type="NCBI Taxonomy" id="1798371"/>
    <lineage>
        <taxon>Bacteria</taxon>
        <taxon>Candidatus Gottesmaniibacteriota</taxon>
    </lineage>
</organism>
<keyword evidence="6 9" id="KW-0547">Nucleotide-binding</keyword>
<evidence type="ECO:0000256" key="5">
    <source>
        <dbReference type="ARBA" id="ARBA00022705"/>
    </source>
</evidence>
<evidence type="ECO:0000256" key="2">
    <source>
        <dbReference type="ARBA" id="ARBA00008016"/>
    </source>
</evidence>
<dbReference type="PROSITE" id="PS00617">
    <property type="entry name" value="RECF_1"/>
    <property type="match status" value="1"/>
</dbReference>
<evidence type="ECO:0000256" key="4">
    <source>
        <dbReference type="ARBA" id="ARBA00022490"/>
    </source>
</evidence>
<comment type="caution">
    <text evidence="12">The sequence shown here is derived from an EMBL/GenBank/DDBJ whole genome shotgun (WGS) entry which is preliminary data.</text>
</comment>
<comment type="subcellular location">
    <subcellularLocation>
        <location evidence="1 9 10">Cytoplasm</location>
    </subcellularLocation>
</comment>
<dbReference type="PANTHER" id="PTHR32182">
    <property type="entry name" value="DNA REPLICATION AND REPAIR PROTEIN RECF"/>
    <property type="match status" value="1"/>
</dbReference>
<dbReference type="AlphaFoldDB" id="A0A1F5YSK1"/>
<dbReference type="SUPFAM" id="SSF52540">
    <property type="entry name" value="P-loop containing nucleoside triphosphate hydrolases"/>
    <property type="match status" value="1"/>
</dbReference>
<dbReference type="InterPro" id="IPR003395">
    <property type="entry name" value="RecF/RecN/SMC_N"/>
</dbReference>
<keyword evidence="5 9" id="KW-0235">DNA replication</keyword>
<gene>
    <name evidence="9" type="primary">recF</name>
    <name evidence="12" type="ORF">A2W14_05265</name>
</gene>
<dbReference type="Pfam" id="PF02463">
    <property type="entry name" value="SMC_N"/>
    <property type="match status" value="1"/>
</dbReference>
<evidence type="ECO:0000256" key="9">
    <source>
        <dbReference type="HAMAP-Rule" id="MF_00365"/>
    </source>
</evidence>
<dbReference type="GO" id="GO:0006302">
    <property type="term" value="P:double-strand break repair"/>
    <property type="evidence" value="ECO:0007669"/>
    <property type="project" value="TreeGrafter"/>
</dbReference>
<reference evidence="12 13" key="1">
    <citation type="journal article" date="2016" name="Nat. Commun.">
        <title>Thousands of microbial genomes shed light on interconnected biogeochemical processes in an aquifer system.</title>
        <authorList>
            <person name="Anantharaman K."/>
            <person name="Brown C.T."/>
            <person name="Hug L.A."/>
            <person name="Sharon I."/>
            <person name="Castelle C.J."/>
            <person name="Probst A.J."/>
            <person name="Thomas B.C."/>
            <person name="Singh A."/>
            <person name="Wilkins M.J."/>
            <person name="Karaoz U."/>
            <person name="Brodie E.L."/>
            <person name="Williams K.H."/>
            <person name="Hubbard S.S."/>
            <person name="Banfield J.F."/>
        </authorList>
    </citation>
    <scope>NUCLEOTIDE SEQUENCE [LARGE SCALE GENOMIC DNA]</scope>
</reference>
<dbReference type="GO" id="GO:0003697">
    <property type="term" value="F:single-stranded DNA binding"/>
    <property type="evidence" value="ECO:0007669"/>
    <property type="project" value="UniProtKB-UniRule"/>
</dbReference>
<keyword evidence="7 9" id="KW-0067">ATP-binding</keyword>
<keyword evidence="9 10" id="KW-0227">DNA damage</keyword>
<keyword evidence="4 9" id="KW-0963">Cytoplasm</keyword>
<comment type="caution">
    <text evidence="9">Lacks conserved residue(s) required for the propagation of feature annotation.</text>
</comment>
<name>A0A1F5YSK1_9BACT</name>
<evidence type="ECO:0000256" key="6">
    <source>
        <dbReference type="ARBA" id="ARBA00022741"/>
    </source>
</evidence>
<dbReference type="EMBL" id="MFJA01000040">
    <property type="protein sequence ID" value="OGG03085.1"/>
    <property type="molecule type" value="Genomic_DNA"/>
</dbReference>
<dbReference type="GO" id="GO:0000731">
    <property type="term" value="P:DNA synthesis involved in DNA repair"/>
    <property type="evidence" value="ECO:0007669"/>
    <property type="project" value="TreeGrafter"/>
</dbReference>
<keyword evidence="9 10" id="KW-0234">DNA repair</keyword>
<sequence length="364" mass="42473">MIISSISLLKFRNHYKNNFSFSPKTTIIVGKNTSGKTNLIEAIYFLTIGKSFRLGRDLQVITFGEELARIKGTVKENGENIVLELVLTTGEVIKVPTPLKKFLVNDVAKRSIDFVGILKSVLFWPEDMELVTDSPSLRRHYLDSVLVQVDREYRRTILSYERAVRQRNKLLEAIRENKAHRHQLLFWDQLLIKQGNYMTDKREEYINFVNDYRLLQMEKLGARYQLFYDKSIISEMRLEQYSEAEIGAAVTLVGPHRDDIIFKIKNQKSKIKNTNDEYLELSVFGSRGEQRLAVLWLKLAELSFIEKKTNEKPVLLLDDIFSELDHEHRDIIFGMIENQQSILTVTDRHLIPERYSSEAKVIEL</sequence>
<dbReference type="Proteomes" id="UP000176665">
    <property type="component" value="Unassembled WGS sequence"/>
</dbReference>
<evidence type="ECO:0000259" key="11">
    <source>
        <dbReference type="Pfam" id="PF02463"/>
    </source>
</evidence>
<comment type="function">
    <text evidence="9 10">The RecF protein is involved in DNA metabolism; it is required for DNA replication and normal SOS inducibility. RecF binds preferentially to single-stranded, linear DNA. It also seems to bind ATP.</text>
</comment>
<dbReference type="GO" id="GO:0005524">
    <property type="term" value="F:ATP binding"/>
    <property type="evidence" value="ECO:0007669"/>
    <property type="project" value="UniProtKB-UniRule"/>
</dbReference>
<evidence type="ECO:0000256" key="1">
    <source>
        <dbReference type="ARBA" id="ARBA00004496"/>
    </source>
</evidence>
<evidence type="ECO:0000313" key="13">
    <source>
        <dbReference type="Proteomes" id="UP000176665"/>
    </source>
</evidence>
<evidence type="ECO:0000256" key="3">
    <source>
        <dbReference type="ARBA" id="ARBA00020170"/>
    </source>
</evidence>
<dbReference type="GO" id="GO:0006260">
    <property type="term" value="P:DNA replication"/>
    <property type="evidence" value="ECO:0007669"/>
    <property type="project" value="UniProtKB-UniRule"/>
</dbReference>
<evidence type="ECO:0000313" key="12">
    <source>
        <dbReference type="EMBL" id="OGG03085.1"/>
    </source>
</evidence>
<dbReference type="PANTHER" id="PTHR32182:SF0">
    <property type="entry name" value="DNA REPLICATION AND REPAIR PROTEIN RECF"/>
    <property type="match status" value="1"/>
</dbReference>
<dbReference type="InterPro" id="IPR027417">
    <property type="entry name" value="P-loop_NTPase"/>
</dbReference>
<dbReference type="PROSITE" id="PS00618">
    <property type="entry name" value="RECF_2"/>
    <property type="match status" value="1"/>
</dbReference>
<evidence type="ECO:0000256" key="10">
    <source>
        <dbReference type="RuleBase" id="RU000578"/>
    </source>
</evidence>
<dbReference type="Gene3D" id="3.40.50.300">
    <property type="entry name" value="P-loop containing nucleotide triphosphate hydrolases"/>
    <property type="match status" value="1"/>
</dbReference>
<accession>A0A1F5YSK1</accession>
<feature type="domain" description="RecF/RecN/SMC N-terminal" evidence="11">
    <location>
        <begin position="3"/>
        <end position="340"/>
    </location>
</feature>
<dbReference type="InterPro" id="IPR001238">
    <property type="entry name" value="DNA-binding_RecF"/>
</dbReference>
<dbReference type="GO" id="GO:0009432">
    <property type="term" value="P:SOS response"/>
    <property type="evidence" value="ECO:0007669"/>
    <property type="project" value="UniProtKB-UniRule"/>
</dbReference>
<dbReference type="HAMAP" id="MF_00365">
    <property type="entry name" value="RecF"/>
    <property type="match status" value="1"/>
</dbReference>
<dbReference type="InterPro" id="IPR018078">
    <property type="entry name" value="DNA-binding_RecF_CS"/>
</dbReference>
<evidence type="ECO:0000256" key="8">
    <source>
        <dbReference type="ARBA" id="ARBA00023125"/>
    </source>
</evidence>
<dbReference type="Gene3D" id="1.20.1050.90">
    <property type="entry name" value="RecF/RecN/SMC, N-terminal domain"/>
    <property type="match status" value="1"/>
</dbReference>
<keyword evidence="9 10" id="KW-0742">SOS response</keyword>
<proteinExistence type="inferred from homology"/>
<comment type="similarity">
    <text evidence="2 9 10">Belongs to the RecF family.</text>
</comment>
<dbReference type="GO" id="GO:0005737">
    <property type="term" value="C:cytoplasm"/>
    <property type="evidence" value="ECO:0007669"/>
    <property type="project" value="UniProtKB-SubCell"/>
</dbReference>